<evidence type="ECO:0000256" key="3">
    <source>
        <dbReference type="ARBA" id="ARBA00023163"/>
    </source>
</evidence>
<keyword evidence="2 5" id="KW-0238">DNA-binding</keyword>
<dbReference type="PROSITE" id="PS51118">
    <property type="entry name" value="HTH_HXLR"/>
    <property type="match status" value="1"/>
</dbReference>
<dbReference type="InterPro" id="IPR036390">
    <property type="entry name" value="WH_DNA-bd_sf"/>
</dbReference>
<reference evidence="5 6" key="1">
    <citation type="submission" date="2016-11" db="EMBL/GenBank/DDBJ databases">
        <authorList>
            <person name="Jaros S."/>
            <person name="Januszkiewicz K."/>
            <person name="Wedrychowicz H."/>
        </authorList>
    </citation>
    <scope>NUCLEOTIDE SEQUENCE [LARGE SCALE GENOMIC DNA]</scope>
    <source>
        <strain evidence="5 6">DSM 24787</strain>
    </source>
</reference>
<dbReference type="PANTHER" id="PTHR33204:SF29">
    <property type="entry name" value="TRANSCRIPTIONAL REGULATOR"/>
    <property type="match status" value="1"/>
</dbReference>
<dbReference type="RefSeq" id="WP_074242082.1">
    <property type="nucleotide sequence ID" value="NZ_FSRA01000002.1"/>
</dbReference>
<feature type="domain" description="HTH hxlR-type" evidence="4">
    <location>
        <begin position="12"/>
        <end position="110"/>
    </location>
</feature>
<sequence>MYVKKIPENPECGIEIAIKVLGGKWKPCILDAINRGYRRPSEMHRYISHASPRVINMQLRELEEYCMVSKKVYDEIPLKVEYYLTDLGQSILPIIDAMDAWGEERRELITRIDEELQGVA</sequence>
<organism evidence="5 6">
    <name type="scientific">Chitinophaga niabensis</name>
    <dbReference type="NCBI Taxonomy" id="536979"/>
    <lineage>
        <taxon>Bacteria</taxon>
        <taxon>Pseudomonadati</taxon>
        <taxon>Bacteroidota</taxon>
        <taxon>Chitinophagia</taxon>
        <taxon>Chitinophagales</taxon>
        <taxon>Chitinophagaceae</taxon>
        <taxon>Chitinophaga</taxon>
    </lineage>
</organism>
<dbReference type="GO" id="GO:0003677">
    <property type="term" value="F:DNA binding"/>
    <property type="evidence" value="ECO:0007669"/>
    <property type="project" value="UniProtKB-KW"/>
</dbReference>
<evidence type="ECO:0000259" key="4">
    <source>
        <dbReference type="PROSITE" id="PS51118"/>
    </source>
</evidence>
<dbReference type="PANTHER" id="PTHR33204">
    <property type="entry name" value="TRANSCRIPTIONAL REGULATOR, MARR FAMILY"/>
    <property type="match status" value="1"/>
</dbReference>
<dbReference type="OrthoDB" id="8231503at2"/>
<protein>
    <submittedName>
        <fullName evidence="5">DNA-binding transcriptional regulator, HxlR family</fullName>
    </submittedName>
</protein>
<evidence type="ECO:0000313" key="6">
    <source>
        <dbReference type="Proteomes" id="UP000185003"/>
    </source>
</evidence>
<dbReference type="InterPro" id="IPR002577">
    <property type="entry name" value="HTH_HxlR"/>
</dbReference>
<keyword evidence="6" id="KW-1185">Reference proteome</keyword>
<accession>A0A1N6K0I1</accession>
<evidence type="ECO:0000256" key="2">
    <source>
        <dbReference type="ARBA" id="ARBA00023125"/>
    </source>
</evidence>
<name>A0A1N6K0I1_9BACT</name>
<dbReference type="SUPFAM" id="SSF46785">
    <property type="entry name" value="Winged helix' DNA-binding domain"/>
    <property type="match status" value="1"/>
</dbReference>
<dbReference type="Proteomes" id="UP000185003">
    <property type="component" value="Unassembled WGS sequence"/>
</dbReference>
<keyword evidence="3" id="KW-0804">Transcription</keyword>
<dbReference type="InterPro" id="IPR036388">
    <property type="entry name" value="WH-like_DNA-bd_sf"/>
</dbReference>
<dbReference type="Pfam" id="PF01638">
    <property type="entry name" value="HxlR"/>
    <property type="match status" value="1"/>
</dbReference>
<dbReference type="Gene3D" id="1.10.10.10">
    <property type="entry name" value="Winged helix-like DNA-binding domain superfamily/Winged helix DNA-binding domain"/>
    <property type="match status" value="1"/>
</dbReference>
<gene>
    <name evidence="5" type="ORF">SAMN04488055_4787</name>
</gene>
<dbReference type="AlphaFoldDB" id="A0A1N6K0I1"/>
<dbReference type="EMBL" id="FSRA01000002">
    <property type="protein sequence ID" value="SIO49826.1"/>
    <property type="molecule type" value="Genomic_DNA"/>
</dbReference>
<evidence type="ECO:0000256" key="1">
    <source>
        <dbReference type="ARBA" id="ARBA00023015"/>
    </source>
</evidence>
<proteinExistence type="predicted"/>
<evidence type="ECO:0000313" key="5">
    <source>
        <dbReference type="EMBL" id="SIO49826.1"/>
    </source>
</evidence>
<keyword evidence="1" id="KW-0805">Transcription regulation</keyword>